<accession>A0AAJ8BXM5</accession>
<gene>
    <name evidence="2" type="ORF">An12g03610</name>
</gene>
<organism evidence="2">
    <name type="scientific">Aspergillus niger</name>
    <dbReference type="NCBI Taxonomy" id="5061"/>
    <lineage>
        <taxon>Eukaryota</taxon>
        <taxon>Fungi</taxon>
        <taxon>Dikarya</taxon>
        <taxon>Ascomycota</taxon>
        <taxon>Pezizomycotina</taxon>
        <taxon>Eurotiomycetes</taxon>
        <taxon>Eurotiomycetidae</taxon>
        <taxon>Eurotiales</taxon>
        <taxon>Aspergillaceae</taxon>
        <taxon>Aspergillus</taxon>
        <taxon>Aspergillus subgen. Circumdati</taxon>
    </lineage>
</organism>
<feature type="compositionally biased region" description="Basic and acidic residues" evidence="1">
    <location>
        <begin position="36"/>
        <end position="61"/>
    </location>
</feature>
<evidence type="ECO:0000313" key="2">
    <source>
        <dbReference type="RefSeq" id="XP_059604406.1"/>
    </source>
</evidence>
<dbReference type="GeneID" id="84592534"/>
<evidence type="ECO:0000256" key="1">
    <source>
        <dbReference type="SAM" id="MobiDB-lite"/>
    </source>
</evidence>
<dbReference type="RefSeq" id="XP_059604406.1">
    <property type="nucleotide sequence ID" value="XM_059750808.1"/>
</dbReference>
<dbReference type="KEGG" id="ang:An12g03610"/>
<dbReference type="VEuPathDB" id="FungiDB:An12g03610"/>
<feature type="region of interest" description="Disordered" evidence="1">
    <location>
        <begin position="31"/>
        <end position="67"/>
    </location>
</feature>
<proteinExistence type="predicted"/>
<reference evidence="2" key="2">
    <citation type="submission" date="2025-08" db="UniProtKB">
        <authorList>
            <consortium name="RefSeq"/>
        </authorList>
    </citation>
    <scope>IDENTIFICATION</scope>
</reference>
<dbReference type="AlphaFoldDB" id="A0AAJ8BXM5"/>
<sequence>MGFCGDVGMSVPVLTAVPGLCDASWNAGHRIPPGRVVRDEHDRTQDKCQRRGGEGRDEADPGRCGPKIHGSAAAGFGAANDGRAVKGGCSSFDAPTPNAITKATIKPSAASAPAACTTWSIGSSWGSYHQVEHRLAVIASSHLPPLSC</sequence>
<reference evidence="2" key="1">
    <citation type="submission" date="2025-02" db="EMBL/GenBank/DDBJ databases">
        <authorList>
            <consortium name="NCBI Genome Project"/>
        </authorList>
    </citation>
    <scope>NUCLEOTIDE SEQUENCE</scope>
</reference>
<name>A0AAJ8BXM5_ASPNG</name>
<protein>
    <submittedName>
        <fullName evidence="2">Uncharacterized protein</fullName>
    </submittedName>
</protein>